<organism evidence="3 4">
    <name type="scientific">Macrolepiota fuliginosa MF-IS2</name>
    <dbReference type="NCBI Taxonomy" id="1400762"/>
    <lineage>
        <taxon>Eukaryota</taxon>
        <taxon>Fungi</taxon>
        <taxon>Dikarya</taxon>
        <taxon>Basidiomycota</taxon>
        <taxon>Agaricomycotina</taxon>
        <taxon>Agaricomycetes</taxon>
        <taxon>Agaricomycetidae</taxon>
        <taxon>Agaricales</taxon>
        <taxon>Agaricineae</taxon>
        <taxon>Agaricaceae</taxon>
        <taxon>Macrolepiota</taxon>
    </lineage>
</organism>
<feature type="region of interest" description="Disordered" evidence="1">
    <location>
        <begin position="1"/>
        <end position="37"/>
    </location>
</feature>
<name>A0A9P6C9B8_9AGAR</name>
<dbReference type="Proteomes" id="UP000807342">
    <property type="component" value="Unassembled WGS sequence"/>
</dbReference>
<proteinExistence type="predicted"/>
<feature type="compositionally biased region" description="Polar residues" evidence="1">
    <location>
        <begin position="1"/>
        <end position="10"/>
    </location>
</feature>
<evidence type="ECO:0000256" key="1">
    <source>
        <dbReference type="SAM" id="MobiDB-lite"/>
    </source>
</evidence>
<dbReference type="Pfam" id="PF06398">
    <property type="entry name" value="Pex24p"/>
    <property type="match status" value="1"/>
</dbReference>
<gene>
    <name evidence="3" type="ORF">P691DRAFT_812435</name>
</gene>
<evidence type="ECO:0000313" key="3">
    <source>
        <dbReference type="EMBL" id="KAF9453820.1"/>
    </source>
</evidence>
<feature type="domain" description="TECPR1-like DysF" evidence="2">
    <location>
        <begin position="79"/>
        <end position="228"/>
    </location>
</feature>
<reference evidence="3" key="1">
    <citation type="submission" date="2020-11" db="EMBL/GenBank/DDBJ databases">
        <authorList>
            <consortium name="DOE Joint Genome Institute"/>
            <person name="Ahrendt S."/>
            <person name="Riley R."/>
            <person name="Andreopoulos W."/>
            <person name="Labutti K."/>
            <person name="Pangilinan J."/>
            <person name="Ruiz-Duenas F.J."/>
            <person name="Barrasa J.M."/>
            <person name="Sanchez-Garcia M."/>
            <person name="Camarero S."/>
            <person name="Miyauchi S."/>
            <person name="Serrano A."/>
            <person name="Linde D."/>
            <person name="Babiker R."/>
            <person name="Drula E."/>
            <person name="Ayuso-Fernandez I."/>
            <person name="Pacheco R."/>
            <person name="Padilla G."/>
            <person name="Ferreira P."/>
            <person name="Barriuso J."/>
            <person name="Kellner H."/>
            <person name="Castanera R."/>
            <person name="Alfaro M."/>
            <person name="Ramirez L."/>
            <person name="Pisabarro A.G."/>
            <person name="Kuo A."/>
            <person name="Tritt A."/>
            <person name="Lipzen A."/>
            <person name="He G."/>
            <person name="Yan M."/>
            <person name="Ng V."/>
            <person name="Cullen D."/>
            <person name="Martin F."/>
            <person name="Rosso M.-N."/>
            <person name="Henrissat B."/>
            <person name="Hibbett D."/>
            <person name="Martinez A.T."/>
            <person name="Grigoriev I.V."/>
        </authorList>
    </citation>
    <scope>NUCLEOTIDE SEQUENCE</scope>
    <source>
        <strain evidence="3">MF-IS2</strain>
    </source>
</reference>
<dbReference type="EMBL" id="MU151058">
    <property type="protein sequence ID" value="KAF9453820.1"/>
    <property type="molecule type" value="Genomic_DNA"/>
</dbReference>
<dbReference type="OrthoDB" id="72441at2759"/>
<feature type="compositionally biased region" description="Low complexity" evidence="1">
    <location>
        <begin position="245"/>
        <end position="256"/>
    </location>
</feature>
<evidence type="ECO:0000259" key="2">
    <source>
        <dbReference type="Pfam" id="PF06398"/>
    </source>
</evidence>
<dbReference type="GO" id="GO:0005778">
    <property type="term" value="C:peroxisomal membrane"/>
    <property type="evidence" value="ECO:0007669"/>
    <property type="project" value="UniProtKB-ARBA"/>
</dbReference>
<comment type="caution">
    <text evidence="3">The sequence shown here is derived from an EMBL/GenBank/DDBJ whole genome shotgun (WGS) entry which is preliminary data.</text>
</comment>
<feature type="region of interest" description="Disordered" evidence="1">
    <location>
        <begin position="236"/>
        <end position="256"/>
    </location>
</feature>
<keyword evidence="4" id="KW-1185">Reference proteome</keyword>
<dbReference type="InterPro" id="IPR010482">
    <property type="entry name" value="TECPR1-like_DysF"/>
</dbReference>
<protein>
    <recommendedName>
        <fullName evidence="2">TECPR1-like DysF domain-containing protein</fullName>
    </recommendedName>
</protein>
<feature type="region of interest" description="Disordered" evidence="1">
    <location>
        <begin position="323"/>
        <end position="347"/>
    </location>
</feature>
<feature type="compositionally biased region" description="Basic and acidic residues" evidence="1">
    <location>
        <begin position="25"/>
        <end position="34"/>
    </location>
</feature>
<dbReference type="GO" id="GO:0007031">
    <property type="term" value="P:peroxisome organization"/>
    <property type="evidence" value="ECO:0007669"/>
    <property type="project" value="UniProtKB-ARBA"/>
</dbReference>
<sequence>MVSPTSQITAPLSPEQLPPPPPTQDDPHAADAVRQRLVPTSRLSRIFSSSRLRLRSSSKRGPQNDVDSNSEIHSEISEIQETSASNTASATDYIPIVLDNNGIQGQDDETKDKFEWAIVYENQRGMTLFSISYYSALSLLPTDPSAFTLPNASQKRSQQPPITLSTYPLPDGNWRWVSRAWMIDMRSDPGIVQHDGFEYNWMFRRHKWHPEVGFLSAGGWVRRRRWVRLMMRPGKTKSHHNLEGSPPSSSPSSSINLLRNSITSSNLTSTSDLLHTTIANVWQGNEGDWRRCRSLTLRYVQDGRKIELWRTWLGYYHPAHQARFKDPDHSRQGKTQQKQWTEDDGPLLSQLLDPDAASHRSMTPPPREYIAPVLRKHGRDLLQLFIYPDSRVQFLKLLGKAGLLPDLGATLDSDFSMSEVEFWSYTNGLSEEFKHLDIKNTPSVSGSASYSFSEVS</sequence>
<evidence type="ECO:0000313" key="4">
    <source>
        <dbReference type="Proteomes" id="UP000807342"/>
    </source>
</evidence>
<accession>A0A9P6C9B8</accession>
<dbReference type="AlphaFoldDB" id="A0A9P6C9B8"/>